<evidence type="ECO:0000313" key="6">
    <source>
        <dbReference type="EMBL" id="QYN53440.1"/>
    </source>
</evidence>
<comment type="similarity">
    <text evidence="4">Belongs to the fabD family.</text>
</comment>
<evidence type="ECO:0000313" key="7">
    <source>
        <dbReference type="Proteomes" id="UP000826550"/>
    </source>
</evidence>
<evidence type="ECO:0000259" key="5">
    <source>
        <dbReference type="SMART" id="SM00827"/>
    </source>
</evidence>
<dbReference type="Proteomes" id="UP000826550">
    <property type="component" value="Chromosome"/>
</dbReference>
<dbReference type="SMART" id="SM00827">
    <property type="entry name" value="PKS_AT"/>
    <property type="match status" value="1"/>
</dbReference>
<dbReference type="SUPFAM" id="SSF52151">
    <property type="entry name" value="FabD/lysophospholipase-like"/>
    <property type="match status" value="1"/>
</dbReference>
<gene>
    <name evidence="6" type="ORF">GYM71_08435</name>
</gene>
<evidence type="ECO:0000256" key="1">
    <source>
        <dbReference type="ARBA" id="ARBA00022679"/>
    </source>
</evidence>
<proteinExistence type="inferred from homology"/>
<keyword evidence="2 4" id="KW-0012">Acyltransferase</keyword>
<dbReference type="InterPro" id="IPR016036">
    <property type="entry name" value="Malonyl_transacylase_ACP-bd"/>
</dbReference>
<dbReference type="InterPro" id="IPR001227">
    <property type="entry name" value="Ac_transferase_dom_sf"/>
</dbReference>
<dbReference type="EMBL" id="CP048268">
    <property type="protein sequence ID" value="QYN53440.1"/>
    <property type="molecule type" value="Genomic_DNA"/>
</dbReference>
<dbReference type="EC" id="2.3.1.39" evidence="4"/>
<dbReference type="RefSeq" id="WP_220220133.1">
    <property type="nucleotide sequence ID" value="NZ_CP048268.1"/>
</dbReference>
<dbReference type="Gene3D" id="3.30.70.250">
    <property type="entry name" value="Malonyl-CoA ACP transacylase, ACP-binding"/>
    <property type="match status" value="1"/>
</dbReference>
<reference evidence="6 7" key="1">
    <citation type="submission" date="2020-01" db="EMBL/GenBank/DDBJ databases">
        <title>Vast differences in strain-level diversity in the gut microbiota of two closely related honey bee species.</title>
        <authorList>
            <person name="Ellegaard K.M."/>
            <person name="Suenami S."/>
            <person name="Miyazaki R."/>
            <person name="Engel P."/>
        </authorList>
    </citation>
    <scope>NUCLEOTIDE SEQUENCE [LARGE SCALE GENOMIC DNA]</scope>
    <source>
        <strain evidence="6 7">ESL0416</strain>
    </source>
</reference>
<dbReference type="Pfam" id="PF00698">
    <property type="entry name" value="Acyl_transf_1"/>
    <property type="match status" value="1"/>
</dbReference>
<dbReference type="InterPro" id="IPR050858">
    <property type="entry name" value="Mal-CoA-ACP_Trans/PKS_FabD"/>
</dbReference>
<name>A0ABX8W6N6_9LACO</name>
<sequence>MIGLLFSGQGAQKTGLTLDLYQSVPHYRQLIDQASNILQFDLPDLLYDQEQAQRLAATEYAQPAILAVSYALNQVLQDSVDIPAFGIGLSLGEYSALASAHNIDFVSALRLIQKRGELMGKASKQHPGVMVAVMKSSLPKIKTVLATVQDLGEIGIANVNTPKQVVIGGAEKPVTKACSELTAQGARVVPLRVSGAFHTPLMQSIQSDLNAELRQVNWQKGRFPVYSTTTQTEFTPANLTTNLTNQLVSSTYFAKTLMQHQDKLTAVVELGPGQTLLSFARKVVVGVPTYRTDSCADMQAAVSALEAMK</sequence>
<dbReference type="Gene3D" id="3.40.366.10">
    <property type="entry name" value="Malonyl-Coenzyme A Acyl Carrier Protein, domain 2"/>
    <property type="match status" value="1"/>
</dbReference>
<dbReference type="SUPFAM" id="SSF55048">
    <property type="entry name" value="Probable ACP-binding domain of malonyl-CoA ACP transacylase"/>
    <property type="match status" value="1"/>
</dbReference>
<evidence type="ECO:0000256" key="3">
    <source>
        <dbReference type="ARBA" id="ARBA00048462"/>
    </source>
</evidence>
<dbReference type="PIRSF" id="PIRSF000446">
    <property type="entry name" value="Mct"/>
    <property type="match status" value="1"/>
</dbReference>
<evidence type="ECO:0000256" key="4">
    <source>
        <dbReference type="PIRNR" id="PIRNR000446"/>
    </source>
</evidence>
<comment type="catalytic activity">
    <reaction evidence="3 4">
        <text>holo-[ACP] + malonyl-CoA = malonyl-[ACP] + CoA</text>
        <dbReference type="Rhea" id="RHEA:41792"/>
        <dbReference type="Rhea" id="RHEA-COMP:9623"/>
        <dbReference type="Rhea" id="RHEA-COMP:9685"/>
        <dbReference type="ChEBI" id="CHEBI:57287"/>
        <dbReference type="ChEBI" id="CHEBI:57384"/>
        <dbReference type="ChEBI" id="CHEBI:64479"/>
        <dbReference type="ChEBI" id="CHEBI:78449"/>
        <dbReference type="EC" id="2.3.1.39"/>
    </reaction>
</comment>
<evidence type="ECO:0000256" key="2">
    <source>
        <dbReference type="ARBA" id="ARBA00023315"/>
    </source>
</evidence>
<accession>A0ABX8W6N6</accession>
<feature type="domain" description="Malonyl-CoA:ACP transacylase (MAT)" evidence="5">
    <location>
        <begin position="5"/>
        <end position="308"/>
    </location>
</feature>
<keyword evidence="7" id="KW-1185">Reference proteome</keyword>
<dbReference type="PANTHER" id="PTHR42681">
    <property type="entry name" value="MALONYL-COA-ACYL CARRIER PROTEIN TRANSACYLASE, MITOCHONDRIAL"/>
    <property type="match status" value="1"/>
</dbReference>
<dbReference type="PANTHER" id="PTHR42681:SF1">
    <property type="entry name" value="MALONYL-COA-ACYL CARRIER PROTEIN TRANSACYLASE, MITOCHONDRIAL"/>
    <property type="match status" value="1"/>
</dbReference>
<dbReference type="InterPro" id="IPR024925">
    <property type="entry name" value="Malonyl_CoA-ACP_transAc"/>
</dbReference>
<protein>
    <recommendedName>
        <fullName evidence="4">Malonyl CoA-acyl carrier protein transacylase</fullName>
        <ecNumber evidence="4">2.3.1.39</ecNumber>
    </recommendedName>
</protein>
<organism evidence="6 7">
    <name type="scientific">Lactobacillus panisapium</name>
    <dbReference type="NCBI Taxonomy" id="2012495"/>
    <lineage>
        <taxon>Bacteria</taxon>
        <taxon>Bacillati</taxon>
        <taxon>Bacillota</taxon>
        <taxon>Bacilli</taxon>
        <taxon>Lactobacillales</taxon>
        <taxon>Lactobacillaceae</taxon>
        <taxon>Lactobacillus</taxon>
    </lineage>
</organism>
<keyword evidence="1 4" id="KW-0808">Transferase</keyword>
<dbReference type="InterPro" id="IPR014043">
    <property type="entry name" value="Acyl_transferase_dom"/>
</dbReference>
<dbReference type="InterPro" id="IPR016035">
    <property type="entry name" value="Acyl_Trfase/lysoPLipase"/>
</dbReference>